<organism evidence="1">
    <name type="scientific">Lepeophtheirus salmonis</name>
    <name type="common">Salmon louse</name>
    <name type="synonym">Caligus salmonis</name>
    <dbReference type="NCBI Taxonomy" id="72036"/>
    <lineage>
        <taxon>Eukaryota</taxon>
        <taxon>Metazoa</taxon>
        <taxon>Ecdysozoa</taxon>
        <taxon>Arthropoda</taxon>
        <taxon>Crustacea</taxon>
        <taxon>Multicrustacea</taxon>
        <taxon>Hexanauplia</taxon>
        <taxon>Copepoda</taxon>
        <taxon>Siphonostomatoida</taxon>
        <taxon>Caligidae</taxon>
        <taxon>Lepeophtheirus</taxon>
    </lineage>
</organism>
<name>A0A0K2T5A9_LEPSM</name>
<feature type="non-terminal residue" evidence="1">
    <location>
        <position position="92"/>
    </location>
</feature>
<protein>
    <submittedName>
        <fullName evidence="1">Uncharacterized protein</fullName>
    </submittedName>
</protein>
<proteinExistence type="predicted"/>
<evidence type="ECO:0000313" key="1">
    <source>
        <dbReference type="EMBL" id="CDW20636.1"/>
    </source>
</evidence>
<reference evidence="1" key="1">
    <citation type="submission" date="2014-05" db="EMBL/GenBank/DDBJ databases">
        <authorList>
            <person name="Chronopoulou M."/>
        </authorList>
    </citation>
    <scope>NUCLEOTIDE SEQUENCE</scope>
    <source>
        <tissue evidence="1">Whole organism</tissue>
    </source>
</reference>
<dbReference type="EMBL" id="HACA01003275">
    <property type="protein sequence ID" value="CDW20636.1"/>
    <property type="molecule type" value="Transcribed_RNA"/>
</dbReference>
<accession>A0A0K2T5A9</accession>
<dbReference type="AlphaFoldDB" id="A0A0K2T5A9"/>
<sequence>METMCFNLRYQKVCYHGVITFAVDGNGFGYTLGYGRNIFYTASCTWATRRRNIPAGCCPFKFFDYSGNCVDHKLGLIFKKLLSHNADFHSTI</sequence>